<dbReference type="Proteomes" id="UP000305881">
    <property type="component" value="Chromosome"/>
</dbReference>
<organism evidence="1 2">
    <name type="scientific">Methylotuvimicrobium buryatense</name>
    <name type="common">Methylomicrobium buryatense</name>
    <dbReference type="NCBI Taxonomy" id="95641"/>
    <lineage>
        <taxon>Bacteria</taxon>
        <taxon>Pseudomonadati</taxon>
        <taxon>Pseudomonadota</taxon>
        <taxon>Gammaproteobacteria</taxon>
        <taxon>Methylococcales</taxon>
        <taxon>Methylococcaceae</taxon>
        <taxon>Methylotuvimicrobium</taxon>
    </lineage>
</organism>
<name>A0A4P9UJI2_METBY</name>
<proteinExistence type="predicted"/>
<dbReference type="AlphaFoldDB" id="A0A4P9UJI2"/>
<dbReference type="KEGG" id="mbur:EQU24_02695"/>
<accession>A0A4P9UJI2</accession>
<reference evidence="2" key="1">
    <citation type="journal article" date="2019" name="J. Bacteriol.">
        <title>A Mutagenic Screen Identifies a TonB-Dependent Receptor Required for the Lanthanide Metal Switch in the Type I Methanotroph 'Methylotuvimicrobium buryatense' 5GB1C.</title>
        <authorList>
            <person name="Groom J.D."/>
            <person name="Ford S.M."/>
            <person name="Pesesky M.W."/>
            <person name="Lidstrom M.E."/>
        </authorList>
    </citation>
    <scope>NUCLEOTIDE SEQUENCE [LARGE SCALE GENOMIC DNA]</scope>
    <source>
        <strain evidence="2">5GB1C</strain>
    </source>
</reference>
<dbReference type="EMBL" id="CP035467">
    <property type="protein sequence ID" value="QCW81284.1"/>
    <property type="molecule type" value="Genomic_DNA"/>
</dbReference>
<gene>
    <name evidence="1" type="ORF">EQU24_02695</name>
</gene>
<protein>
    <submittedName>
        <fullName evidence="1">Uncharacterized protein</fullName>
    </submittedName>
</protein>
<sequence>MLRESTTPVIINRDSKDNASIFLPVDDTLWKLAVTEHFGFMVSKIVALAPFYMPQFCAKYLILITNDHFHISHFGVELIRRDEGLPRTNELKQ</sequence>
<evidence type="ECO:0000313" key="1">
    <source>
        <dbReference type="EMBL" id="QCW81284.1"/>
    </source>
</evidence>
<keyword evidence="2" id="KW-1185">Reference proteome</keyword>
<evidence type="ECO:0000313" key="2">
    <source>
        <dbReference type="Proteomes" id="UP000305881"/>
    </source>
</evidence>
<dbReference type="RefSeq" id="WP_017840974.1">
    <property type="nucleotide sequence ID" value="NZ_CP035467.1"/>
</dbReference>